<dbReference type="AlphaFoldDB" id="A0A0N4WPP6"/>
<reference evidence="1 2" key="2">
    <citation type="submission" date="2018-11" db="EMBL/GenBank/DDBJ databases">
        <authorList>
            <consortium name="Pathogen Informatics"/>
        </authorList>
    </citation>
    <scope>NUCLEOTIDE SEQUENCE [LARGE SCALE GENOMIC DNA]</scope>
    <source>
        <strain evidence="1 2">MHpl1</strain>
    </source>
</reference>
<proteinExistence type="predicted"/>
<gene>
    <name evidence="1" type="ORF">HPLM_LOCUS13353</name>
</gene>
<name>A0A0N4WPP6_HAEPC</name>
<dbReference type="Proteomes" id="UP000268014">
    <property type="component" value="Unassembled WGS sequence"/>
</dbReference>
<dbReference type="PANTHER" id="PTHR47331">
    <property type="entry name" value="PHD-TYPE DOMAIN-CONTAINING PROTEIN"/>
    <property type="match status" value="1"/>
</dbReference>
<dbReference type="EMBL" id="UZAF01018177">
    <property type="protein sequence ID" value="VDO48804.1"/>
    <property type="molecule type" value="Genomic_DNA"/>
</dbReference>
<evidence type="ECO:0000313" key="2">
    <source>
        <dbReference type="Proteomes" id="UP000268014"/>
    </source>
</evidence>
<dbReference type="OrthoDB" id="8019190at2759"/>
<organism evidence="3">
    <name type="scientific">Haemonchus placei</name>
    <name type="common">Barber's pole worm</name>
    <dbReference type="NCBI Taxonomy" id="6290"/>
    <lineage>
        <taxon>Eukaryota</taxon>
        <taxon>Metazoa</taxon>
        <taxon>Ecdysozoa</taxon>
        <taxon>Nematoda</taxon>
        <taxon>Chromadorea</taxon>
        <taxon>Rhabditida</taxon>
        <taxon>Rhabditina</taxon>
        <taxon>Rhabditomorpha</taxon>
        <taxon>Strongyloidea</taxon>
        <taxon>Trichostrongylidae</taxon>
        <taxon>Haemonchus</taxon>
    </lineage>
</organism>
<evidence type="ECO:0000313" key="1">
    <source>
        <dbReference type="EMBL" id="VDO48804.1"/>
    </source>
</evidence>
<keyword evidence="2" id="KW-1185">Reference proteome</keyword>
<protein>
    <submittedName>
        <fullName evidence="3">Integrase_H2C2 domain-containing protein</fullName>
    </submittedName>
</protein>
<accession>A0A0N4WPP6</accession>
<evidence type="ECO:0000313" key="3">
    <source>
        <dbReference type="WBParaSite" id="HPLM_0001336101-mRNA-1"/>
    </source>
</evidence>
<sequence length="196" mass="22810">MFESLKTKTQLIYERNFDNDDENLGCTSASTEEVRHTVWPLEQTNSLSNFLRITSYCARFIRARRDKIFALKTKSLTTATPSAEEMTFAEKPIIQHEQTKHNSASLMENKKLNVKLDSEGILRKCSRLQNADVSFHTANPIHIPKQSNLGYLIALRLHNKLSHCGTNQLLYNIRQRYWIPQDRVLCKRILMHCDMQ</sequence>
<dbReference type="STRING" id="6290.A0A0N4WPP6"/>
<reference evidence="3" key="1">
    <citation type="submission" date="2017-02" db="UniProtKB">
        <authorList>
            <consortium name="WormBaseParasite"/>
        </authorList>
    </citation>
    <scope>IDENTIFICATION</scope>
</reference>
<dbReference type="WBParaSite" id="HPLM_0001336101-mRNA-1">
    <property type="protein sequence ID" value="HPLM_0001336101-mRNA-1"/>
    <property type="gene ID" value="HPLM_0001336101"/>
</dbReference>